<evidence type="ECO:0000256" key="2">
    <source>
        <dbReference type="ARBA" id="ARBA00009430"/>
    </source>
</evidence>
<evidence type="ECO:0000256" key="3">
    <source>
        <dbReference type="ARBA" id="ARBA00022478"/>
    </source>
</evidence>
<dbReference type="GO" id="GO:0006351">
    <property type="term" value="P:DNA-templated transcription"/>
    <property type="evidence" value="ECO:0007669"/>
    <property type="project" value="InterPro"/>
</dbReference>
<dbReference type="EMBL" id="JAVXUP010000201">
    <property type="protein sequence ID" value="KAK3034398.1"/>
    <property type="molecule type" value="Genomic_DNA"/>
</dbReference>
<organism evidence="7 8">
    <name type="scientific">Escallonia herrerae</name>
    <dbReference type="NCBI Taxonomy" id="1293975"/>
    <lineage>
        <taxon>Eukaryota</taxon>
        <taxon>Viridiplantae</taxon>
        <taxon>Streptophyta</taxon>
        <taxon>Embryophyta</taxon>
        <taxon>Tracheophyta</taxon>
        <taxon>Spermatophyta</taxon>
        <taxon>Magnoliopsida</taxon>
        <taxon>eudicotyledons</taxon>
        <taxon>Gunneridae</taxon>
        <taxon>Pentapetalae</taxon>
        <taxon>asterids</taxon>
        <taxon>campanulids</taxon>
        <taxon>Escalloniales</taxon>
        <taxon>Escalloniaceae</taxon>
        <taxon>Escallonia</taxon>
    </lineage>
</organism>
<accession>A0AA88WUI2</accession>
<dbReference type="PANTHER" id="PTHR14440">
    <property type="entry name" value="DNA-DIRECTED RNA POLYMERASE I SUBUNIT RPA49"/>
    <property type="match status" value="1"/>
</dbReference>
<keyword evidence="5" id="KW-0539">Nucleus</keyword>
<sequence>MENSVMNTKEVEKVKNENVERCPTKEDEEEVEKGETFEGFPSILLEKFSTMFLESDLKRLSTEKSDLLISYVLVPSLFADDFRSDPFDIARDLRMSYIAFLPENYKQLGCKFVGDGYIQRYDKTLADIVATLPVPLQFPRMRQK</sequence>
<protein>
    <submittedName>
        <fullName evidence="7">Uncharacterized protein</fullName>
    </submittedName>
</protein>
<comment type="subcellular location">
    <subcellularLocation>
        <location evidence="1">Nucleus</location>
        <location evidence="1">Nucleolus</location>
    </subcellularLocation>
</comment>
<evidence type="ECO:0000256" key="4">
    <source>
        <dbReference type="ARBA" id="ARBA00023163"/>
    </source>
</evidence>
<feature type="compositionally biased region" description="Basic and acidic residues" evidence="6">
    <location>
        <begin position="9"/>
        <end position="25"/>
    </location>
</feature>
<feature type="region of interest" description="Disordered" evidence="6">
    <location>
        <begin position="1"/>
        <end position="34"/>
    </location>
</feature>
<reference evidence="7" key="1">
    <citation type="submission" date="2022-12" db="EMBL/GenBank/DDBJ databases">
        <title>Draft genome assemblies for two species of Escallonia (Escalloniales).</title>
        <authorList>
            <person name="Chanderbali A."/>
            <person name="Dervinis C."/>
            <person name="Anghel I."/>
            <person name="Soltis D."/>
            <person name="Soltis P."/>
            <person name="Zapata F."/>
        </authorList>
    </citation>
    <scope>NUCLEOTIDE SEQUENCE</scope>
    <source>
        <strain evidence="7">UCBG64.0493</strain>
        <tissue evidence="7">Leaf</tissue>
    </source>
</reference>
<keyword evidence="4" id="KW-0804">Transcription</keyword>
<dbReference type="Pfam" id="PF06870">
    <property type="entry name" value="RNA_pol_I_A49"/>
    <property type="match status" value="1"/>
</dbReference>
<comment type="similarity">
    <text evidence="2">Belongs to the eukaryotic RPA49/POLR1E RNA polymerase subunit family.</text>
</comment>
<dbReference type="AlphaFoldDB" id="A0AA88WUI2"/>
<name>A0AA88WUI2_9ASTE</name>
<evidence type="ECO:0000313" key="7">
    <source>
        <dbReference type="EMBL" id="KAK3034398.1"/>
    </source>
</evidence>
<proteinExistence type="inferred from homology"/>
<dbReference type="Proteomes" id="UP001188597">
    <property type="component" value="Unassembled WGS sequence"/>
</dbReference>
<gene>
    <name evidence="7" type="ORF">RJ639_033669</name>
</gene>
<keyword evidence="8" id="KW-1185">Reference proteome</keyword>
<evidence type="ECO:0000256" key="1">
    <source>
        <dbReference type="ARBA" id="ARBA00004604"/>
    </source>
</evidence>
<evidence type="ECO:0000256" key="5">
    <source>
        <dbReference type="ARBA" id="ARBA00023242"/>
    </source>
</evidence>
<keyword evidence="3" id="KW-0240">DNA-directed RNA polymerase</keyword>
<dbReference type="GO" id="GO:0003677">
    <property type="term" value="F:DNA binding"/>
    <property type="evidence" value="ECO:0007669"/>
    <property type="project" value="InterPro"/>
</dbReference>
<dbReference type="GO" id="GO:0005730">
    <property type="term" value="C:nucleolus"/>
    <property type="evidence" value="ECO:0007669"/>
    <property type="project" value="UniProtKB-SubCell"/>
</dbReference>
<comment type="caution">
    <text evidence="7">The sequence shown here is derived from an EMBL/GenBank/DDBJ whole genome shotgun (WGS) entry which is preliminary data.</text>
</comment>
<dbReference type="GO" id="GO:0000428">
    <property type="term" value="C:DNA-directed RNA polymerase complex"/>
    <property type="evidence" value="ECO:0007669"/>
    <property type="project" value="UniProtKB-KW"/>
</dbReference>
<evidence type="ECO:0000313" key="8">
    <source>
        <dbReference type="Proteomes" id="UP001188597"/>
    </source>
</evidence>
<dbReference type="InterPro" id="IPR009668">
    <property type="entry name" value="RNA_pol-assoc_fac_A49-like"/>
</dbReference>
<evidence type="ECO:0000256" key="6">
    <source>
        <dbReference type="SAM" id="MobiDB-lite"/>
    </source>
</evidence>